<evidence type="ECO:0000256" key="3">
    <source>
        <dbReference type="ARBA" id="ARBA00022475"/>
    </source>
</evidence>
<evidence type="ECO:0000256" key="4">
    <source>
        <dbReference type="ARBA" id="ARBA00022519"/>
    </source>
</evidence>
<feature type="transmembrane region" description="Helical" evidence="9">
    <location>
        <begin position="109"/>
        <end position="130"/>
    </location>
</feature>
<comment type="subcellular location">
    <subcellularLocation>
        <location evidence="1 9">Cell inner membrane</location>
        <topology evidence="1 9">Multi-pass membrane protein</topology>
    </subcellularLocation>
</comment>
<dbReference type="Proteomes" id="UP000199267">
    <property type="component" value="Unassembled WGS sequence"/>
</dbReference>
<dbReference type="AlphaFoldDB" id="A0A1H9GI90"/>
<comment type="function">
    <text evidence="9">Part of the tripartite ATP-independent periplasmic (TRAP) transport system.</text>
</comment>
<dbReference type="PANTHER" id="PTHR35011:SF2">
    <property type="entry name" value="2,3-DIKETO-L-GULONATE TRAP TRANSPORTER SMALL PERMEASE PROTEIN YIAM"/>
    <property type="match status" value="1"/>
</dbReference>
<evidence type="ECO:0000256" key="7">
    <source>
        <dbReference type="ARBA" id="ARBA00023136"/>
    </source>
</evidence>
<evidence type="ECO:0000256" key="5">
    <source>
        <dbReference type="ARBA" id="ARBA00022692"/>
    </source>
</evidence>
<comment type="subunit">
    <text evidence="9">The complex comprises the extracytoplasmic solute receptor protein and the two transmembrane proteins.</text>
</comment>
<dbReference type="InterPro" id="IPR007387">
    <property type="entry name" value="TRAP_DctQ"/>
</dbReference>
<keyword evidence="4 9" id="KW-0997">Cell inner membrane</keyword>
<keyword evidence="5 9" id="KW-0812">Transmembrane</keyword>
<evidence type="ECO:0000313" key="11">
    <source>
        <dbReference type="EMBL" id="SEQ49810.1"/>
    </source>
</evidence>
<keyword evidence="7 9" id="KW-0472">Membrane</keyword>
<evidence type="ECO:0000313" key="12">
    <source>
        <dbReference type="Proteomes" id="UP000199267"/>
    </source>
</evidence>
<keyword evidence="3" id="KW-1003">Cell membrane</keyword>
<name>A0A1H9GI90_9GAMM</name>
<feature type="transmembrane region" description="Helical" evidence="9">
    <location>
        <begin position="150"/>
        <end position="174"/>
    </location>
</feature>
<reference evidence="11 12" key="1">
    <citation type="submission" date="2016-10" db="EMBL/GenBank/DDBJ databases">
        <authorList>
            <person name="de Groot N.N."/>
        </authorList>
    </citation>
    <scope>NUCLEOTIDE SEQUENCE [LARGE SCALE GENOMIC DNA]</scope>
    <source>
        <strain evidence="11 12">DSM 378</strain>
    </source>
</reference>
<dbReference type="GO" id="GO:0015740">
    <property type="term" value="P:C4-dicarboxylate transport"/>
    <property type="evidence" value="ECO:0007669"/>
    <property type="project" value="TreeGrafter"/>
</dbReference>
<dbReference type="GO" id="GO:0005886">
    <property type="term" value="C:plasma membrane"/>
    <property type="evidence" value="ECO:0007669"/>
    <property type="project" value="UniProtKB-SubCell"/>
</dbReference>
<dbReference type="PANTHER" id="PTHR35011">
    <property type="entry name" value="2,3-DIKETO-L-GULONATE TRAP TRANSPORTER SMALL PERMEASE PROTEIN YIAM"/>
    <property type="match status" value="1"/>
</dbReference>
<protein>
    <recommendedName>
        <fullName evidence="9">TRAP transporter small permease protein</fullName>
    </recommendedName>
</protein>
<dbReference type="RefSeq" id="WP_090621110.1">
    <property type="nucleotide sequence ID" value="NZ_FOFJ01000012.1"/>
</dbReference>
<evidence type="ECO:0000256" key="8">
    <source>
        <dbReference type="ARBA" id="ARBA00038436"/>
    </source>
</evidence>
<evidence type="ECO:0000256" key="2">
    <source>
        <dbReference type="ARBA" id="ARBA00022448"/>
    </source>
</evidence>
<evidence type="ECO:0000256" key="9">
    <source>
        <dbReference type="RuleBase" id="RU369079"/>
    </source>
</evidence>
<evidence type="ECO:0000256" key="1">
    <source>
        <dbReference type="ARBA" id="ARBA00004429"/>
    </source>
</evidence>
<feature type="domain" description="Tripartite ATP-independent periplasmic transporters DctQ component" evidence="10">
    <location>
        <begin position="48"/>
        <end position="177"/>
    </location>
</feature>
<dbReference type="GO" id="GO:0022857">
    <property type="term" value="F:transmembrane transporter activity"/>
    <property type="evidence" value="ECO:0007669"/>
    <property type="project" value="UniProtKB-UniRule"/>
</dbReference>
<comment type="similarity">
    <text evidence="8 9">Belongs to the TRAP transporter small permease family.</text>
</comment>
<dbReference type="InterPro" id="IPR055348">
    <property type="entry name" value="DctQ"/>
</dbReference>
<evidence type="ECO:0000259" key="10">
    <source>
        <dbReference type="Pfam" id="PF04290"/>
    </source>
</evidence>
<proteinExistence type="inferred from homology"/>
<feature type="transmembrane region" description="Helical" evidence="9">
    <location>
        <begin position="31"/>
        <end position="55"/>
    </location>
</feature>
<keyword evidence="2 9" id="KW-0813">Transport</keyword>
<dbReference type="EMBL" id="FOFJ01000012">
    <property type="protein sequence ID" value="SEQ49810.1"/>
    <property type="molecule type" value="Genomic_DNA"/>
</dbReference>
<sequence>MNSKSLCLDGSPEALALPAVCRIFSRTVSAIFAAAMAVSALCVLVALAVIAYSVVVRYFLGEPSLWVDEVVGYLVVAIVMFGVASALREGRHIGVDLLTERLGPRGRRLAEAWSMLGVLALAVFLIANGWETAMFSKSIEMVSQGYLEVPLYALQLLIPFGGCLLALAAVDALLRLAFGGSAHVGQEKH</sequence>
<dbReference type="Pfam" id="PF04290">
    <property type="entry name" value="DctQ"/>
    <property type="match status" value="1"/>
</dbReference>
<evidence type="ECO:0000256" key="6">
    <source>
        <dbReference type="ARBA" id="ARBA00022989"/>
    </source>
</evidence>
<gene>
    <name evidence="11" type="ORF">SAMN04244573_01678</name>
</gene>
<organism evidence="11 12">
    <name type="scientific">Azotobacter beijerinckii</name>
    <dbReference type="NCBI Taxonomy" id="170623"/>
    <lineage>
        <taxon>Bacteria</taxon>
        <taxon>Pseudomonadati</taxon>
        <taxon>Pseudomonadota</taxon>
        <taxon>Gammaproteobacteria</taxon>
        <taxon>Pseudomonadales</taxon>
        <taxon>Pseudomonadaceae</taxon>
        <taxon>Azotobacter</taxon>
    </lineage>
</organism>
<accession>A0A1H9GI90</accession>
<feature type="transmembrane region" description="Helical" evidence="9">
    <location>
        <begin position="70"/>
        <end position="88"/>
    </location>
</feature>
<keyword evidence="6 9" id="KW-1133">Transmembrane helix</keyword>